<protein>
    <submittedName>
        <fullName evidence="2">Uncharacterized protein</fullName>
    </submittedName>
</protein>
<dbReference type="Proteomes" id="UP000622638">
    <property type="component" value="Unassembled WGS sequence"/>
</dbReference>
<proteinExistence type="predicted"/>
<reference evidence="2 3" key="3">
    <citation type="submission" date="2019-11" db="EMBL/GenBank/DDBJ databases">
        <title>Type strains purchased from KCTC, JCM and DSMZ.</title>
        <authorList>
            <person name="Lu H."/>
        </authorList>
    </citation>
    <scope>NUCLEOTIDE SEQUENCE [LARGE SCALE GENOMIC DNA]</scope>
    <source>
        <strain evidence="2 3">KCTC 52429</strain>
    </source>
</reference>
<reference evidence="1" key="1">
    <citation type="journal article" date="2014" name="Int. J. Syst. Evol. Microbiol.">
        <title>Complete genome of a new Firmicutes species belonging to the dominant human colonic microbiota ('Ruminococcus bicirculans') reveals two chromosomes and a selective capacity to utilize plant glucans.</title>
        <authorList>
            <consortium name="NISC Comparative Sequencing Program"/>
            <person name="Wegmann U."/>
            <person name="Louis P."/>
            <person name="Goesmann A."/>
            <person name="Henrissat B."/>
            <person name="Duncan S.H."/>
            <person name="Flint H.J."/>
        </authorList>
    </citation>
    <scope>NUCLEOTIDE SEQUENCE</scope>
    <source>
        <strain evidence="1">CGMCC 1.15931</strain>
    </source>
</reference>
<reference evidence="4" key="2">
    <citation type="journal article" date="2019" name="Int. J. Syst. Evol. Microbiol.">
        <title>The Global Catalogue of Microorganisms (GCM) 10K type strain sequencing project: providing services to taxonomists for standard genome sequencing and annotation.</title>
        <authorList>
            <consortium name="The Broad Institute Genomics Platform"/>
            <consortium name="The Broad Institute Genome Sequencing Center for Infectious Disease"/>
            <person name="Wu L."/>
            <person name="Ma J."/>
        </authorList>
    </citation>
    <scope>NUCLEOTIDE SEQUENCE [LARGE SCALE GENOMIC DNA]</scope>
    <source>
        <strain evidence="4">CGMCC 1.15931</strain>
    </source>
</reference>
<comment type="caution">
    <text evidence="2">The sequence shown here is derived from an EMBL/GenBank/DDBJ whole genome shotgun (WGS) entry which is preliminary data.</text>
</comment>
<evidence type="ECO:0000313" key="3">
    <source>
        <dbReference type="Proteomes" id="UP000430634"/>
    </source>
</evidence>
<accession>A0A6I3SXH3</accession>
<evidence type="ECO:0000313" key="1">
    <source>
        <dbReference type="EMBL" id="GGC13157.1"/>
    </source>
</evidence>
<sequence length="167" mass="18650">MKINEVVQFFGLPAQNTEFDAYLTAHGISHRPVFKETPVDRISVKEKGISLGFDTDRHYLKFYGPLLDTGDMVLTSVQAYGAVNDSGFSEYPDALPYGLTFRSTLDEAVRIFGEPTLNHPSGPNRVYAWYNHQGTTIGLCFLPDNQGISFIDLSKAKMKAPVPLDWD</sequence>
<evidence type="ECO:0000313" key="4">
    <source>
        <dbReference type="Proteomes" id="UP000622638"/>
    </source>
</evidence>
<gene>
    <name evidence="1" type="ORF">GCM10011572_38160</name>
    <name evidence="2" type="ORF">GM672_11030</name>
</gene>
<evidence type="ECO:0000313" key="2">
    <source>
        <dbReference type="EMBL" id="MTV53266.1"/>
    </source>
</evidence>
<keyword evidence="4" id="KW-1185">Reference proteome</keyword>
<name>A0A6I3SXH3_9BURK</name>
<organism evidence="2 3">
    <name type="scientific">Pseudoduganella buxea</name>
    <dbReference type="NCBI Taxonomy" id="1949069"/>
    <lineage>
        <taxon>Bacteria</taxon>
        <taxon>Pseudomonadati</taxon>
        <taxon>Pseudomonadota</taxon>
        <taxon>Betaproteobacteria</taxon>
        <taxon>Burkholderiales</taxon>
        <taxon>Oxalobacteraceae</taxon>
        <taxon>Telluria group</taxon>
        <taxon>Pseudoduganella</taxon>
    </lineage>
</organism>
<dbReference type="Proteomes" id="UP000430634">
    <property type="component" value="Unassembled WGS sequence"/>
</dbReference>
<dbReference type="RefSeq" id="WP_155470582.1">
    <property type="nucleotide sequence ID" value="NZ_BMKG01000017.1"/>
</dbReference>
<dbReference type="OrthoDB" id="8761181at2"/>
<reference evidence="1" key="4">
    <citation type="submission" date="2024-05" db="EMBL/GenBank/DDBJ databases">
        <authorList>
            <person name="Sun Q."/>
            <person name="Zhou Y."/>
        </authorList>
    </citation>
    <scope>NUCLEOTIDE SEQUENCE</scope>
    <source>
        <strain evidence="1">CGMCC 1.15931</strain>
    </source>
</reference>
<dbReference type="EMBL" id="BMKG01000017">
    <property type="protein sequence ID" value="GGC13157.1"/>
    <property type="molecule type" value="Genomic_DNA"/>
</dbReference>
<dbReference type="EMBL" id="WNKZ01000025">
    <property type="protein sequence ID" value="MTV53266.1"/>
    <property type="molecule type" value="Genomic_DNA"/>
</dbReference>
<dbReference type="AlphaFoldDB" id="A0A6I3SXH3"/>